<dbReference type="AlphaFoldDB" id="A0A3R7FD10"/>
<protein>
    <submittedName>
        <fullName evidence="1">Uncharacterized protein</fullName>
    </submittedName>
</protein>
<name>A0A3R7FD10_CLOSI</name>
<evidence type="ECO:0000313" key="2">
    <source>
        <dbReference type="Proteomes" id="UP000286415"/>
    </source>
</evidence>
<dbReference type="EMBL" id="NIRI02000076">
    <property type="protein sequence ID" value="KAG5442268.1"/>
    <property type="molecule type" value="Genomic_DNA"/>
</dbReference>
<comment type="caution">
    <text evidence="1">The sequence shown here is derived from an EMBL/GenBank/DDBJ whole genome shotgun (WGS) entry which is preliminary data.</text>
</comment>
<keyword evidence="2" id="KW-1185">Reference proteome</keyword>
<proteinExistence type="predicted"/>
<gene>
    <name evidence="1" type="ORF">CSKR_100148</name>
</gene>
<reference evidence="1 2" key="2">
    <citation type="journal article" date="2021" name="Genomics">
        <title>High-quality reference genome for Clonorchis sinensis.</title>
        <authorList>
            <person name="Young N.D."/>
            <person name="Stroehlein A.J."/>
            <person name="Kinkar L."/>
            <person name="Wang T."/>
            <person name="Sohn W.M."/>
            <person name="Chang B.C.H."/>
            <person name="Kaur P."/>
            <person name="Weisz D."/>
            <person name="Dudchenko O."/>
            <person name="Aiden E.L."/>
            <person name="Korhonen P.K."/>
            <person name="Gasser R.B."/>
        </authorList>
    </citation>
    <scope>NUCLEOTIDE SEQUENCE [LARGE SCALE GENOMIC DNA]</scope>
    <source>
        <strain evidence="1">Cs-k2</strain>
    </source>
</reference>
<reference evidence="1 2" key="1">
    <citation type="journal article" date="2018" name="Biotechnol. Adv.">
        <title>Improved genomic resources and new bioinformatic workflow for the carcinogenic parasite Clonorchis sinensis: Biotechnological implications.</title>
        <authorList>
            <person name="Wang D."/>
            <person name="Korhonen P.K."/>
            <person name="Gasser R.B."/>
            <person name="Young N.D."/>
        </authorList>
    </citation>
    <scope>NUCLEOTIDE SEQUENCE [LARGE SCALE GENOMIC DNA]</scope>
    <source>
        <strain evidence="1">Cs-k2</strain>
    </source>
</reference>
<organism evidence="1 2">
    <name type="scientific">Clonorchis sinensis</name>
    <name type="common">Chinese liver fluke</name>
    <dbReference type="NCBI Taxonomy" id="79923"/>
    <lineage>
        <taxon>Eukaryota</taxon>
        <taxon>Metazoa</taxon>
        <taxon>Spiralia</taxon>
        <taxon>Lophotrochozoa</taxon>
        <taxon>Platyhelminthes</taxon>
        <taxon>Trematoda</taxon>
        <taxon>Digenea</taxon>
        <taxon>Opisthorchiida</taxon>
        <taxon>Opisthorchiata</taxon>
        <taxon>Opisthorchiidae</taxon>
        <taxon>Clonorchis</taxon>
    </lineage>
</organism>
<feature type="non-terminal residue" evidence="1">
    <location>
        <position position="51"/>
    </location>
</feature>
<evidence type="ECO:0000313" key="1">
    <source>
        <dbReference type="EMBL" id="KAG5442268.1"/>
    </source>
</evidence>
<dbReference type="InParanoid" id="A0A3R7FD10"/>
<accession>A0A3R7FD10</accession>
<sequence>MERGDTHTGEIKRLDCSLTPRKRLRKEVTRGNITGAFNAGRERPKIFTRDA</sequence>
<dbReference type="Proteomes" id="UP000286415">
    <property type="component" value="Unassembled WGS sequence"/>
</dbReference>